<dbReference type="Gene3D" id="1.25.10.10">
    <property type="entry name" value="Leucine-rich Repeat Variant"/>
    <property type="match status" value="1"/>
</dbReference>
<dbReference type="GO" id="GO:0015031">
    <property type="term" value="P:protein transport"/>
    <property type="evidence" value="ECO:0007669"/>
    <property type="project" value="UniProtKB-KW"/>
</dbReference>
<proteinExistence type="inferred from homology"/>
<keyword evidence="8" id="KW-0811">Translocation</keyword>
<evidence type="ECO:0000256" key="4">
    <source>
        <dbReference type="ARBA" id="ARBA00022448"/>
    </source>
</evidence>
<dbReference type="InterPro" id="IPR031884">
    <property type="entry name" value="Sil1_fungi"/>
</dbReference>
<protein>
    <recommendedName>
        <fullName evidence="3">Nucleotide exchange factor SIL1</fullName>
    </recommendedName>
</protein>
<dbReference type="GO" id="GO:0005783">
    <property type="term" value="C:endoplasmic reticulum"/>
    <property type="evidence" value="ECO:0007669"/>
    <property type="project" value="InterPro"/>
</dbReference>
<comment type="similarity">
    <text evidence="1">Belongs to the SIL1 family.</text>
</comment>
<comment type="caution">
    <text evidence="10">The sequence shown here is derived from an EMBL/GenBank/DDBJ whole genome shotgun (WGS) entry which is preliminary data.</text>
</comment>
<dbReference type="AlphaFoldDB" id="A0A1E1JT10"/>
<dbReference type="GO" id="GO:0000774">
    <property type="term" value="F:adenyl-nucleotide exchange factor activity"/>
    <property type="evidence" value="ECO:0007669"/>
    <property type="project" value="InterPro"/>
</dbReference>
<keyword evidence="5 9" id="KW-0732">Signal</keyword>
<keyword evidence="4" id="KW-0813">Transport</keyword>
<keyword evidence="11" id="KW-1185">Reference proteome</keyword>
<comment type="subunit">
    <text evidence="2">Interacts with KAR2.</text>
</comment>
<reference evidence="11" key="1">
    <citation type="submission" date="2016-03" db="EMBL/GenBank/DDBJ databases">
        <authorList>
            <person name="Ploux O."/>
        </authorList>
    </citation>
    <scope>NUCLEOTIDE SEQUENCE [LARGE SCALE GENOMIC DNA]</scope>
    <source>
        <strain evidence="11">UK7</strain>
    </source>
</reference>
<feature type="signal peptide" evidence="9">
    <location>
        <begin position="1"/>
        <end position="23"/>
    </location>
</feature>
<dbReference type="STRING" id="914237.A0A1E1JT10"/>
<name>A0A1E1JT10_9HELO</name>
<keyword evidence="6" id="KW-0256">Endoplasmic reticulum</keyword>
<evidence type="ECO:0000256" key="7">
    <source>
        <dbReference type="ARBA" id="ARBA00022927"/>
    </source>
</evidence>
<feature type="chain" id="PRO_5009445281" description="Nucleotide exchange factor SIL1" evidence="9">
    <location>
        <begin position="24"/>
        <end position="428"/>
    </location>
</feature>
<accession>A0A1E1JT10</accession>
<dbReference type="InterPro" id="IPR011989">
    <property type="entry name" value="ARM-like"/>
</dbReference>
<organism evidence="10 11">
    <name type="scientific">Rhynchosporium graminicola</name>
    <dbReference type="NCBI Taxonomy" id="2792576"/>
    <lineage>
        <taxon>Eukaryota</taxon>
        <taxon>Fungi</taxon>
        <taxon>Dikarya</taxon>
        <taxon>Ascomycota</taxon>
        <taxon>Pezizomycotina</taxon>
        <taxon>Leotiomycetes</taxon>
        <taxon>Helotiales</taxon>
        <taxon>Ploettnerulaceae</taxon>
        <taxon>Rhynchosporium</taxon>
    </lineage>
</organism>
<sequence length="428" mass="46946">MVQSPARSILGLVCLSLPILARALSSPPAGSSVADSHLICSTTNSTDCYPKVFEPTKDFQPIREGQDLPPGLHVRMNIWSGEKEARLNIPMEGEGGAIDGVLELPADQLPTEQSIIVVPQPEDSEPKPVIPKDAPVYEAAGKITPPSPSGSGDEITTFQNAMTSIQTEARAFDSSLDDLRDLSHDIYYGLEITKDRPVLEKLVCLTLGYDTEKILARENGRDHKAANIIASSIQNNPTALQEVSDFWKMVMYPSCGAAEQSEVKSGNAGEKGIPNFVSMFRARLGKETDVGALKAKVMAISGLIKEPLIKNEFLEKGGMELLLAVFLKKGEEFDSVKMKVAELVSDNFLDEGMGAELGVWPKMPRSEAKVCEIKDRMLEDGCWEAHVEAFVKERMVDEKQSQEWPGDLLKSLGRQRARFGDSIKDREL</sequence>
<evidence type="ECO:0000313" key="11">
    <source>
        <dbReference type="Proteomes" id="UP000178129"/>
    </source>
</evidence>
<dbReference type="Proteomes" id="UP000178129">
    <property type="component" value="Unassembled WGS sequence"/>
</dbReference>
<evidence type="ECO:0000256" key="1">
    <source>
        <dbReference type="ARBA" id="ARBA00010588"/>
    </source>
</evidence>
<evidence type="ECO:0000256" key="9">
    <source>
        <dbReference type="SAM" id="SignalP"/>
    </source>
</evidence>
<evidence type="ECO:0000313" key="10">
    <source>
        <dbReference type="EMBL" id="CZS89006.1"/>
    </source>
</evidence>
<dbReference type="Pfam" id="PF16782">
    <property type="entry name" value="SIL1"/>
    <property type="match status" value="1"/>
</dbReference>
<evidence type="ECO:0000256" key="6">
    <source>
        <dbReference type="ARBA" id="ARBA00022824"/>
    </source>
</evidence>
<dbReference type="InParanoid" id="A0A1E1JT10"/>
<dbReference type="EMBL" id="FJUW01000002">
    <property type="protein sequence ID" value="CZS89006.1"/>
    <property type="molecule type" value="Genomic_DNA"/>
</dbReference>
<gene>
    <name evidence="10" type="ORF">RCO7_04649</name>
</gene>
<evidence type="ECO:0000256" key="3">
    <source>
        <dbReference type="ARBA" id="ARBA00015352"/>
    </source>
</evidence>
<keyword evidence="7" id="KW-0653">Protein transport</keyword>
<evidence type="ECO:0000256" key="2">
    <source>
        <dbReference type="ARBA" id="ARBA00011799"/>
    </source>
</evidence>
<evidence type="ECO:0000256" key="8">
    <source>
        <dbReference type="ARBA" id="ARBA00023010"/>
    </source>
</evidence>
<dbReference type="FunCoup" id="A0A1E1JT10">
    <property type="interactions" value="149"/>
</dbReference>
<evidence type="ECO:0000256" key="5">
    <source>
        <dbReference type="ARBA" id="ARBA00022729"/>
    </source>
</evidence>